<reference evidence="2" key="1">
    <citation type="journal article" date="2020" name="Stud. Mycol.">
        <title>101 Dothideomycetes genomes: a test case for predicting lifestyles and emergence of pathogens.</title>
        <authorList>
            <person name="Haridas S."/>
            <person name="Albert R."/>
            <person name="Binder M."/>
            <person name="Bloem J."/>
            <person name="Labutti K."/>
            <person name="Salamov A."/>
            <person name="Andreopoulos B."/>
            <person name="Baker S."/>
            <person name="Barry K."/>
            <person name="Bills G."/>
            <person name="Bluhm B."/>
            <person name="Cannon C."/>
            <person name="Castanera R."/>
            <person name="Culley D."/>
            <person name="Daum C."/>
            <person name="Ezra D."/>
            <person name="Gonzalez J."/>
            <person name="Henrissat B."/>
            <person name="Kuo A."/>
            <person name="Liang C."/>
            <person name="Lipzen A."/>
            <person name="Lutzoni F."/>
            <person name="Magnuson J."/>
            <person name="Mondo S."/>
            <person name="Nolan M."/>
            <person name="Ohm R."/>
            <person name="Pangilinan J."/>
            <person name="Park H.-J."/>
            <person name="Ramirez L."/>
            <person name="Alfaro M."/>
            <person name="Sun H."/>
            <person name="Tritt A."/>
            <person name="Yoshinaga Y."/>
            <person name="Zwiers L.-H."/>
            <person name="Turgeon B."/>
            <person name="Goodwin S."/>
            <person name="Spatafora J."/>
            <person name="Crous P."/>
            <person name="Grigoriev I."/>
        </authorList>
    </citation>
    <scope>NUCLEOTIDE SEQUENCE</scope>
    <source>
        <strain evidence="2">Tuck. ex Michener</strain>
    </source>
</reference>
<dbReference type="Proteomes" id="UP000800092">
    <property type="component" value="Unassembled WGS sequence"/>
</dbReference>
<name>A0A6A6HAF1_VIRVR</name>
<dbReference type="InterPro" id="IPR013320">
    <property type="entry name" value="ConA-like_dom_sf"/>
</dbReference>
<accession>A0A6A6HAF1</accession>
<dbReference type="EMBL" id="ML991798">
    <property type="protein sequence ID" value="KAF2234480.1"/>
    <property type="molecule type" value="Genomic_DNA"/>
</dbReference>
<dbReference type="PANTHER" id="PTHR10963:SF24">
    <property type="entry name" value="GLYCOSIDASE C21B10.07-RELATED"/>
    <property type="match status" value="1"/>
</dbReference>
<dbReference type="GO" id="GO:0009251">
    <property type="term" value="P:glucan catabolic process"/>
    <property type="evidence" value="ECO:0007669"/>
    <property type="project" value="TreeGrafter"/>
</dbReference>
<sequence length="316" mass="34340">AAYTLQTDYMKGGDFWSMWDFETAADPTNGAVQYVDQATAASSSMNRDPLINKNENGSYYMGADHNTTTSGGRPSVRIQSQASYNSGLFVLDLSHMPGGECGSWPAFWLLGYPAEWPAAGEVDIIEGVNNQVGNDMTLHTSAGCNLTNNGDFTADLVQSKIDCNGGDGHDGCQIADSGSSPDSSHSFGSGFNQIGGGVYATEWLEDSFSIWFFPRTDKASIKQATSDYPDPTQWGKPLAKFTFNDQCNVASHFTNQKMIFDLTFCGDWAGATNQPDYGWNLNSCSTNHGDCASFVDSTPDNFVDAFWTINSLRVYQ</sequence>
<feature type="non-terminal residue" evidence="2">
    <location>
        <position position="316"/>
    </location>
</feature>
<dbReference type="GO" id="GO:0004553">
    <property type="term" value="F:hydrolase activity, hydrolyzing O-glycosyl compounds"/>
    <property type="evidence" value="ECO:0007669"/>
    <property type="project" value="InterPro"/>
</dbReference>
<dbReference type="AlphaFoldDB" id="A0A6A6HAF1"/>
<dbReference type="PANTHER" id="PTHR10963">
    <property type="entry name" value="GLYCOSYL HYDROLASE-RELATED"/>
    <property type="match status" value="1"/>
</dbReference>
<gene>
    <name evidence="2" type="ORF">EV356DRAFT_428564</name>
</gene>
<dbReference type="OrthoDB" id="192832at2759"/>
<protein>
    <submittedName>
        <fullName evidence="2">Glycoside hydrolase family 16 protein</fullName>
    </submittedName>
</protein>
<evidence type="ECO:0000313" key="2">
    <source>
        <dbReference type="EMBL" id="KAF2234480.1"/>
    </source>
</evidence>
<dbReference type="SUPFAM" id="SSF49899">
    <property type="entry name" value="Concanavalin A-like lectins/glucanases"/>
    <property type="match status" value="1"/>
</dbReference>
<dbReference type="InterPro" id="IPR050546">
    <property type="entry name" value="Glycosyl_Hydrlase_16"/>
</dbReference>
<keyword evidence="2" id="KW-0378">Hydrolase</keyword>
<dbReference type="Pfam" id="PF26113">
    <property type="entry name" value="GH16_XgeA"/>
    <property type="match status" value="1"/>
</dbReference>
<dbReference type="Gene3D" id="2.60.120.200">
    <property type="match status" value="1"/>
</dbReference>
<proteinExistence type="predicted"/>
<dbReference type="PROSITE" id="PS51762">
    <property type="entry name" value="GH16_2"/>
    <property type="match status" value="1"/>
</dbReference>
<feature type="non-terminal residue" evidence="2">
    <location>
        <position position="1"/>
    </location>
</feature>
<dbReference type="InterPro" id="IPR000757">
    <property type="entry name" value="Beta-glucanase-like"/>
</dbReference>
<organism evidence="2 3">
    <name type="scientific">Viridothelium virens</name>
    <name type="common">Speckled blister lichen</name>
    <name type="synonym">Trypethelium virens</name>
    <dbReference type="NCBI Taxonomy" id="1048519"/>
    <lineage>
        <taxon>Eukaryota</taxon>
        <taxon>Fungi</taxon>
        <taxon>Dikarya</taxon>
        <taxon>Ascomycota</taxon>
        <taxon>Pezizomycotina</taxon>
        <taxon>Dothideomycetes</taxon>
        <taxon>Dothideomycetes incertae sedis</taxon>
        <taxon>Trypetheliales</taxon>
        <taxon>Trypetheliaceae</taxon>
        <taxon>Viridothelium</taxon>
    </lineage>
</organism>
<evidence type="ECO:0000313" key="3">
    <source>
        <dbReference type="Proteomes" id="UP000800092"/>
    </source>
</evidence>
<keyword evidence="3" id="KW-1185">Reference proteome</keyword>
<evidence type="ECO:0000259" key="1">
    <source>
        <dbReference type="PROSITE" id="PS51762"/>
    </source>
</evidence>
<dbReference type="CDD" id="cd02181">
    <property type="entry name" value="GH16_fungal_Lam16A_glucanase"/>
    <property type="match status" value="1"/>
</dbReference>
<feature type="domain" description="GH16" evidence="1">
    <location>
        <begin position="19"/>
        <end position="277"/>
    </location>
</feature>